<sequence>MQDDIETWSALEDDGFIGLVGPILACDQDPFRYRFDAVKKHRNRGGFVQGGMLMTFADRAMGTAARNHDPGRQQSTVQFDMQFMRAVRIGEVVDIRCEVLKETRTLIFLEGKLTVAGEIVAAARGVWKIIQR</sequence>
<dbReference type="RefSeq" id="WP_137395887.1">
    <property type="nucleotide sequence ID" value="NZ_CP124735.1"/>
</dbReference>
<evidence type="ECO:0000259" key="3">
    <source>
        <dbReference type="Pfam" id="PF03061"/>
    </source>
</evidence>
<keyword evidence="2 4" id="KW-0378">Hydrolase</keyword>
<gene>
    <name evidence="4" type="ORF">CFBP5477_022080</name>
</gene>
<proteinExistence type="inferred from homology"/>
<dbReference type="InterPro" id="IPR006683">
    <property type="entry name" value="Thioestr_dom"/>
</dbReference>
<name>A0AAF0HFV0_9HYPH</name>
<dbReference type="CDD" id="cd03443">
    <property type="entry name" value="PaaI_thioesterase"/>
    <property type="match status" value="1"/>
</dbReference>
<dbReference type="InterPro" id="IPR029069">
    <property type="entry name" value="HotDog_dom_sf"/>
</dbReference>
<dbReference type="PANTHER" id="PTHR21660">
    <property type="entry name" value="THIOESTERASE SUPERFAMILY MEMBER-RELATED"/>
    <property type="match status" value="1"/>
</dbReference>
<protein>
    <submittedName>
        <fullName evidence="4">PaaI family thioesterase</fullName>
        <ecNumber evidence="4">3.1.2.-</ecNumber>
    </submittedName>
</protein>
<dbReference type="EC" id="3.1.2.-" evidence="4"/>
<dbReference type="Pfam" id="PF03061">
    <property type="entry name" value="4HBT"/>
    <property type="match status" value="1"/>
</dbReference>
<dbReference type="AlphaFoldDB" id="A0AAF0HFV0"/>
<dbReference type="EMBL" id="CP124735">
    <property type="protein sequence ID" value="WHA44105.1"/>
    <property type="molecule type" value="Genomic_DNA"/>
</dbReference>
<dbReference type="PANTHER" id="PTHR21660:SF1">
    <property type="entry name" value="ACYL-COENZYME A THIOESTERASE 13"/>
    <property type="match status" value="1"/>
</dbReference>
<dbReference type="GO" id="GO:0047617">
    <property type="term" value="F:fatty acyl-CoA hydrolase activity"/>
    <property type="evidence" value="ECO:0007669"/>
    <property type="project" value="InterPro"/>
</dbReference>
<dbReference type="InterPro" id="IPR039298">
    <property type="entry name" value="ACOT13"/>
</dbReference>
<reference evidence="4" key="1">
    <citation type="submission" date="2023-05" db="EMBL/GenBank/DDBJ databases">
        <title>Complete genome sequence of Agrobacterium larrymoorei CFBP5477.</title>
        <authorList>
            <person name="Yen H.-C."/>
            <person name="Chou L."/>
            <person name="Lin Y.-C."/>
            <person name="Lai E.-M."/>
            <person name="Kuo C.-H."/>
        </authorList>
    </citation>
    <scope>NUCLEOTIDE SEQUENCE</scope>
    <source>
        <strain evidence="4">CFBP5477</strain>
        <plasmid evidence="4">pAlCFBP5477</plasmid>
    </source>
</reference>
<evidence type="ECO:0000256" key="2">
    <source>
        <dbReference type="ARBA" id="ARBA00022801"/>
    </source>
</evidence>
<keyword evidence="4" id="KW-0614">Plasmid</keyword>
<accession>A0AAF0HFV0</accession>
<evidence type="ECO:0000256" key="1">
    <source>
        <dbReference type="ARBA" id="ARBA00008324"/>
    </source>
</evidence>
<dbReference type="Gene3D" id="3.10.129.10">
    <property type="entry name" value="Hotdog Thioesterase"/>
    <property type="match status" value="1"/>
</dbReference>
<dbReference type="Proteomes" id="UP000298664">
    <property type="component" value="Plasmid pAlCFBP5477"/>
</dbReference>
<feature type="domain" description="Thioesterase" evidence="3">
    <location>
        <begin position="45"/>
        <end position="116"/>
    </location>
</feature>
<geneLocation type="plasmid" evidence="4 5">
    <name>pAlCFBP5477</name>
</geneLocation>
<dbReference type="SUPFAM" id="SSF54637">
    <property type="entry name" value="Thioesterase/thiol ester dehydrase-isomerase"/>
    <property type="match status" value="1"/>
</dbReference>
<organism evidence="4 5">
    <name type="scientific">Agrobacterium larrymoorei</name>
    <dbReference type="NCBI Taxonomy" id="160699"/>
    <lineage>
        <taxon>Bacteria</taxon>
        <taxon>Pseudomonadati</taxon>
        <taxon>Pseudomonadota</taxon>
        <taxon>Alphaproteobacteria</taxon>
        <taxon>Hyphomicrobiales</taxon>
        <taxon>Rhizobiaceae</taxon>
        <taxon>Rhizobium/Agrobacterium group</taxon>
        <taxon>Agrobacterium</taxon>
    </lineage>
</organism>
<comment type="similarity">
    <text evidence="1">Belongs to the thioesterase PaaI family.</text>
</comment>
<evidence type="ECO:0000313" key="5">
    <source>
        <dbReference type="Proteomes" id="UP000298664"/>
    </source>
</evidence>
<evidence type="ECO:0000313" key="4">
    <source>
        <dbReference type="EMBL" id="WHA44105.1"/>
    </source>
</evidence>